<protein>
    <submittedName>
        <fullName evidence="2">Uncharacterized protein</fullName>
    </submittedName>
</protein>
<reference evidence="2" key="2">
    <citation type="submission" date="2016-06" db="EMBL/GenBank/DDBJ databases">
        <title>The genome of a short-lived fish provides insights into sex chromosome evolution and the genetic control of aging.</title>
        <authorList>
            <person name="Reichwald K."/>
            <person name="Felder M."/>
            <person name="Petzold A."/>
            <person name="Koch P."/>
            <person name="Groth M."/>
            <person name="Platzer M."/>
        </authorList>
    </citation>
    <scope>NUCLEOTIDE SEQUENCE</scope>
    <source>
        <tissue evidence="2">Brain</tissue>
    </source>
</reference>
<keyword evidence="1" id="KW-0812">Transmembrane</keyword>
<sequence>LALCFTSKHIILLLYPGSTVTPTKKLNFLFFFSLFFLTIGKLKMLTTSITANNQKAG</sequence>
<feature type="non-terminal residue" evidence="2">
    <location>
        <position position="57"/>
    </location>
</feature>
<feature type="non-terminal residue" evidence="2">
    <location>
        <position position="1"/>
    </location>
</feature>
<keyword evidence="1" id="KW-1133">Transmembrane helix</keyword>
<name>A0A1A8AP99_NOTFU</name>
<evidence type="ECO:0000313" key="2">
    <source>
        <dbReference type="EMBL" id="SBP56326.1"/>
    </source>
</evidence>
<accession>A0A1A8AP99</accession>
<gene>
    <name evidence="2" type="primary">Nfu_g_1_009238</name>
</gene>
<feature type="transmembrane region" description="Helical" evidence="1">
    <location>
        <begin position="26"/>
        <end position="45"/>
    </location>
</feature>
<dbReference type="EMBL" id="HADY01017841">
    <property type="protein sequence ID" value="SBP56326.1"/>
    <property type="molecule type" value="Transcribed_RNA"/>
</dbReference>
<dbReference type="AlphaFoldDB" id="A0A1A8AP99"/>
<evidence type="ECO:0000256" key="1">
    <source>
        <dbReference type="SAM" id="Phobius"/>
    </source>
</evidence>
<proteinExistence type="predicted"/>
<keyword evidence="1" id="KW-0472">Membrane</keyword>
<reference evidence="2" key="1">
    <citation type="submission" date="2016-05" db="EMBL/GenBank/DDBJ databases">
        <authorList>
            <person name="Lavstsen T."/>
            <person name="Jespersen J.S."/>
        </authorList>
    </citation>
    <scope>NUCLEOTIDE SEQUENCE</scope>
    <source>
        <tissue evidence="2">Brain</tissue>
    </source>
</reference>
<organism evidence="2">
    <name type="scientific">Nothobranchius furzeri</name>
    <name type="common">Turquoise killifish</name>
    <dbReference type="NCBI Taxonomy" id="105023"/>
    <lineage>
        <taxon>Eukaryota</taxon>
        <taxon>Metazoa</taxon>
        <taxon>Chordata</taxon>
        <taxon>Craniata</taxon>
        <taxon>Vertebrata</taxon>
        <taxon>Euteleostomi</taxon>
        <taxon>Actinopterygii</taxon>
        <taxon>Neopterygii</taxon>
        <taxon>Teleostei</taxon>
        <taxon>Neoteleostei</taxon>
        <taxon>Acanthomorphata</taxon>
        <taxon>Ovalentaria</taxon>
        <taxon>Atherinomorphae</taxon>
        <taxon>Cyprinodontiformes</taxon>
        <taxon>Nothobranchiidae</taxon>
        <taxon>Nothobranchius</taxon>
    </lineage>
</organism>